<organism evidence="2 3">
    <name type="scientific">Pseudonocardia hierapolitana</name>
    <dbReference type="NCBI Taxonomy" id="1128676"/>
    <lineage>
        <taxon>Bacteria</taxon>
        <taxon>Bacillati</taxon>
        <taxon>Actinomycetota</taxon>
        <taxon>Actinomycetes</taxon>
        <taxon>Pseudonocardiales</taxon>
        <taxon>Pseudonocardiaceae</taxon>
        <taxon>Pseudonocardia</taxon>
    </lineage>
</organism>
<keyword evidence="3" id="KW-1185">Reference proteome</keyword>
<reference evidence="2 3" key="1">
    <citation type="submission" date="2019-06" db="EMBL/GenBank/DDBJ databases">
        <title>Sequencing the genomes of 1000 actinobacteria strains.</title>
        <authorList>
            <person name="Klenk H.-P."/>
        </authorList>
    </citation>
    <scope>NUCLEOTIDE SEQUENCE [LARGE SCALE GENOMIC DNA]</scope>
    <source>
        <strain evidence="2 3">DSM 45671</strain>
    </source>
</reference>
<evidence type="ECO:0000313" key="2">
    <source>
        <dbReference type="EMBL" id="TWF75566.1"/>
    </source>
</evidence>
<dbReference type="RefSeq" id="WP_147254746.1">
    <property type="nucleotide sequence ID" value="NZ_VIWU01000001.1"/>
</dbReference>
<dbReference type="PANTHER" id="PTHR30543:SF21">
    <property type="entry name" value="NAD(P)H-DEPENDENT FMN REDUCTASE LOT6"/>
    <property type="match status" value="1"/>
</dbReference>
<dbReference type="PANTHER" id="PTHR30543">
    <property type="entry name" value="CHROMATE REDUCTASE"/>
    <property type="match status" value="1"/>
</dbReference>
<dbReference type="AlphaFoldDB" id="A0A561SL15"/>
<dbReference type="GO" id="GO:0016491">
    <property type="term" value="F:oxidoreductase activity"/>
    <property type="evidence" value="ECO:0007669"/>
    <property type="project" value="InterPro"/>
</dbReference>
<dbReference type="EMBL" id="VIWU01000001">
    <property type="protein sequence ID" value="TWF75566.1"/>
    <property type="molecule type" value="Genomic_DNA"/>
</dbReference>
<dbReference type="Proteomes" id="UP000321261">
    <property type="component" value="Unassembled WGS sequence"/>
</dbReference>
<dbReference type="SUPFAM" id="SSF52218">
    <property type="entry name" value="Flavoproteins"/>
    <property type="match status" value="1"/>
</dbReference>
<feature type="domain" description="NADPH-dependent FMN reductase-like" evidence="1">
    <location>
        <begin position="9"/>
        <end position="141"/>
    </location>
</feature>
<dbReference type="InterPro" id="IPR005025">
    <property type="entry name" value="FMN_Rdtase-like_dom"/>
</dbReference>
<proteinExistence type="predicted"/>
<dbReference type="GO" id="GO:0010181">
    <property type="term" value="F:FMN binding"/>
    <property type="evidence" value="ECO:0007669"/>
    <property type="project" value="TreeGrafter"/>
</dbReference>
<name>A0A561SL15_9PSEU</name>
<protein>
    <submittedName>
        <fullName evidence="2">NAD(P)H-dependent FMN reductase</fullName>
    </submittedName>
</protein>
<dbReference type="GO" id="GO:0005829">
    <property type="term" value="C:cytosol"/>
    <property type="evidence" value="ECO:0007669"/>
    <property type="project" value="TreeGrafter"/>
</dbReference>
<dbReference type="Pfam" id="PF03358">
    <property type="entry name" value="FMN_red"/>
    <property type="match status" value="1"/>
</dbReference>
<dbReference type="InterPro" id="IPR029039">
    <property type="entry name" value="Flavoprotein-like_sf"/>
</dbReference>
<dbReference type="Gene3D" id="3.40.50.360">
    <property type="match status" value="1"/>
</dbReference>
<gene>
    <name evidence="2" type="ORF">FHX44_111450</name>
</gene>
<accession>A0A561SL15</accession>
<sequence>MTGTDRPLRLAVLVGSTREGRAGAPIARWFVTHADQHAGFEIDVLDLLDVPLPTRLLDSATPEQEAWAERIARADAFVLVTPEYNHSFPAPLKQAIDCVHHEWFAKPVGFVSYGGVARGLRAVEQLRLVFSELHAVTIRDGVCIGLDDGVDGTGWVCDPAAGRAAKVLLDRLEWWGRALRSARAERPYDA</sequence>
<dbReference type="InterPro" id="IPR050712">
    <property type="entry name" value="NAD(P)H-dep_reductase"/>
</dbReference>
<evidence type="ECO:0000313" key="3">
    <source>
        <dbReference type="Proteomes" id="UP000321261"/>
    </source>
</evidence>
<comment type="caution">
    <text evidence="2">The sequence shown here is derived from an EMBL/GenBank/DDBJ whole genome shotgun (WGS) entry which is preliminary data.</text>
</comment>
<dbReference type="OrthoDB" id="9812295at2"/>
<evidence type="ECO:0000259" key="1">
    <source>
        <dbReference type="Pfam" id="PF03358"/>
    </source>
</evidence>